<comment type="caution">
    <text evidence="2">The sequence shown here is derived from an EMBL/GenBank/DDBJ whole genome shotgun (WGS) entry which is preliminary data.</text>
</comment>
<protein>
    <recommendedName>
        <fullName evidence="4">TonB C-terminal domain-containing protein</fullName>
    </recommendedName>
</protein>
<dbReference type="Proteomes" id="UP000239576">
    <property type="component" value="Unassembled WGS sequence"/>
</dbReference>
<dbReference type="AlphaFoldDB" id="A0A2T1DWA8"/>
<evidence type="ECO:0008006" key="4">
    <source>
        <dbReference type="Google" id="ProtNLM"/>
    </source>
</evidence>
<dbReference type="EMBL" id="PVWK01000140">
    <property type="protein sequence ID" value="PSB24777.1"/>
    <property type="molecule type" value="Genomic_DNA"/>
</dbReference>
<feature type="region of interest" description="Disordered" evidence="1">
    <location>
        <begin position="66"/>
        <end position="85"/>
    </location>
</feature>
<reference evidence="3" key="1">
    <citation type="submission" date="2018-02" db="EMBL/GenBank/DDBJ databases">
        <authorList>
            <person name="Moore K."/>
            <person name="Momper L."/>
        </authorList>
    </citation>
    <scope>NUCLEOTIDE SEQUENCE [LARGE SCALE GENOMIC DNA]</scope>
    <source>
        <strain evidence="3">ULC18</strain>
    </source>
</reference>
<feature type="compositionally biased region" description="Basic and acidic residues" evidence="1">
    <location>
        <begin position="140"/>
        <end position="154"/>
    </location>
</feature>
<sequence>MALRQPFSIAVLASVGVHGLLWAALPNFLAETEKIPDTKQRVQTVELSPAEQSQLPQFGINPIPQTLTPAKPSKPAQSATKLPDPKLYNDPSLYNFPILEPPPPIVFPLLGLPPGLDFKLPPIKKTPSKPPADQAIKPPKSPEKTEPKKTDADTPKTPVDPTAPARLDKLSPEQLTALRQQGERLGQLRTLYTFNGPDTKEKAGGVFQANATTFIDLAKKITGGNADDSRLKTPERVTGVFPKEACPFVRGFRNASFAAIVKPDGTLAEPPTVLLTTGFKGLDNAAIDDITSSVKNKKFGDGSKFQLIRFDFIFDPKTSCSASDKRA</sequence>
<feature type="region of interest" description="Disordered" evidence="1">
    <location>
        <begin position="121"/>
        <end position="166"/>
    </location>
</feature>
<evidence type="ECO:0000313" key="3">
    <source>
        <dbReference type="Proteomes" id="UP000239576"/>
    </source>
</evidence>
<proteinExistence type="predicted"/>
<reference evidence="2 3" key="2">
    <citation type="submission" date="2018-03" db="EMBL/GenBank/DDBJ databases">
        <title>The ancient ancestry and fast evolution of plastids.</title>
        <authorList>
            <person name="Moore K.R."/>
            <person name="Magnabosco C."/>
            <person name="Momper L."/>
            <person name="Gold D.A."/>
            <person name="Bosak T."/>
            <person name="Fournier G.P."/>
        </authorList>
    </citation>
    <scope>NUCLEOTIDE SEQUENCE [LARGE SCALE GENOMIC DNA]</scope>
    <source>
        <strain evidence="2 3">ULC18</strain>
    </source>
</reference>
<evidence type="ECO:0000256" key="1">
    <source>
        <dbReference type="SAM" id="MobiDB-lite"/>
    </source>
</evidence>
<organism evidence="2 3">
    <name type="scientific">Stenomitos frigidus ULC18</name>
    <dbReference type="NCBI Taxonomy" id="2107698"/>
    <lineage>
        <taxon>Bacteria</taxon>
        <taxon>Bacillati</taxon>
        <taxon>Cyanobacteriota</taxon>
        <taxon>Cyanophyceae</taxon>
        <taxon>Leptolyngbyales</taxon>
        <taxon>Leptolyngbyaceae</taxon>
        <taxon>Stenomitos</taxon>
    </lineage>
</organism>
<accession>A0A2T1DWA8</accession>
<keyword evidence="3" id="KW-1185">Reference proteome</keyword>
<gene>
    <name evidence="2" type="ORF">C7B82_25550</name>
</gene>
<evidence type="ECO:0000313" key="2">
    <source>
        <dbReference type="EMBL" id="PSB24777.1"/>
    </source>
</evidence>
<name>A0A2T1DWA8_9CYAN</name>